<gene>
    <name evidence="8" type="ORF">G1H19_20110</name>
</gene>
<dbReference type="SUPFAM" id="SSF46689">
    <property type="entry name" value="Homeodomain-like"/>
    <property type="match status" value="1"/>
</dbReference>
<organism evidence="8 9">
    <name type="scientific">Goekera deserti</name>
    <dbReference type="NCBI Taxonomy" id="2497753"/>
    <lineage>
        <taxon>Bacteria</taxon>
        <taxon>Bacillati</taxon>
        <taxon>Actinomycetota</taxon>
        <taxon>Actinomycetes</taxon>
        <taxon>Geodermatophilales</taxon>
        <taxon>Geodermatophilaceae</taxon>
        <taxon>Goekera</taxon>
    </lineage>
</organism>
<evidence type="ECO:0000259" key="7">
    <source>
        <dbReference type="PROSITE" id="PS50977"/>
    </source>
</evidence>
<dbReference type="PROSITE" id="PS50977">
    <property type="entry name" value="HTH_TETR_2"/>
    <property type="match status" value="1"/>
</dbReference>
<dbReference type="AlphaFoldDB" id="A0A7K3WK90"/>
<feature type="domain" description="HTH tetR-type" evidence="7">
    <location>
        <begin position="2"/>
        <end position="62"/>
    </location>
</feature>
<evidence type="ECO:0000256" key="6">
    <source>
        <dbReference type="SAM" id="MobiDB-lite"/>
    </source>
</evidence>
<dbReference type="SUPFAM" id="SSF48498">
    <property type="entry name" value="Tetracyclin repressor-like, C-terminal domain"/>
    <property type="match status" value="1"/>
</dbReference>
<dbReference type="PRINTS" id="PR00455">
    <property type="entry name" value="HTHTETR"/>
</dbReference>
<proteinExistence type="predicted"/>
<dbReference type="PANTHER" id="PTHR30055">
    <property type="entry name" value="HTH-TYPE TRANSCRIPTIONAL REGULATOR RUTR"/>
    <property type="match status" value="1"/>
</dbReference>
<keyword evidence="2" id="KW-0805">Transcription regulation</keyword>
<dbReference type="InterPro" id="IPR004111">
    <property type="entry name" value="Repressor_TetR_C"/>
</dbReference>
<evidence type="ECO:0000313" key="9">
    <source>
        <dbReference type="Proteomes" id="UP000470470"/>
    </source>
</evidence>
<sequence>MAVTRELIVRAAAAMVDEVGIDGVTLRALAGRLGISAPTLYWHVRDKRHLMDLVAEQVLADMAPGDRHAPRPGESVTDWLGEVARQQRAVLLAHRDSVRVVAGNRPTEGALPGIEQTLGVLVGAGLEPGEAVRVLTAIGSFVIGDVLETQAAADRPADDDPADPLRPEFPLLTRAAGTIGGDDDRFTEGLTLLMDGLQARLDRRASTHPAPPGAEPTRTARQDGHLGRMGA</sequence>
<dbReference type="Proteomes" id="UP000470470">
    <property type="component" value="Unassembled WGS sequence"/>
</dbReference>
<evidence type="ECO:0000256" key="4">
    <source>
        <dbReference type="ARBA" id="ARBA00023163"/>
    </source>
</evidence>
<evidence type="ECO:0000256" key="1">
    <source>
        <dbReference type="ARBA" id="ARBA00022491"/>
    </source>
</evidence>
<dbReference type="InterPro" id="IPR003012">
    <property type="entry name" value="Tet_transcr_reg_TetR"/>
</dbReference>
<dbReference type="InterPro" id="IPR023772">
    <property type="entry name" value="DNA-bd_HTH_TetR-type_CS"/>
</dbReference>
<dbReference type="GO" id="GO:0000976">
    <property type="term" value="F:transcription cis-regulatory region binding"/>
    <property type="evidence" value="ECO:0007669"/>
    <property type="project" value="TreeGrafter"/>
</dbReference>
<dbReference type="PANTHER" id="PTHR30055:SF151">
    <property type="entry name" value="TRANSCRIPTIONAL REGULATORY PROTEIN"/>
    <property type="match status" value="1"/>
</dbReference>
<dbReference type="GO" id="GO:0046677">
    <property type="term" value="P:response to antibiotic"/>
    <property type="evidence" value="ECO:0007669"/>
    <property type="project" value="InterPro"/>
</dbReference>
<dbReference type="InterPro" id="IPR050109">
    <property type="entry name" value="HTH-type_TetR-like_transc_reg"/>
</dbReference>
<feature type="DNA-binding region" description="H-T-H motif" evidence="5">
    <location>
        <begin position="25"/>
        <end position="44"/>
    </location>
</feature>
<dbReference type="PROSITE" id="PS01081">
    <property type="entry name" value="HTH_TETR_1"/>
    <property type="match status" value="1"/>
</dbReference>
<dbReference type="Gene3D" id="1.10.10.60">
    <property type="entry name" value="Homeodomain-like"/>
    <property type="match status" value="1"/>
</dbReference>
<protein>
    <submittedName>
        <fullName evidence="8">TetR family transcriptional regulator</fullName>
    </submittedName>
</protein>
<keyword evidence="1" id="KW-0678">Repressor</keyword>
<evidence type="ECO:0000256" key="2">
    <source>
        <dbReference type="ARBA" id="ARBA00023015"/>
    </source>
</evidence>
<dbReference type="RefSeq" id="WP_152727454.1">
    <property type="nucleotide sequence ID" value="NZ_JAABOZ010000001.1"/>
</dbReference>
<dbReference type="EMBL" id="JAAGWK010000032">
    <property type="protein sequence ID" value="NEL56279.1"/>
    <property type="molecule type" value="Genomic_DNA"/>
</dbReference>
<dbReference type="PRINTS" id="PR00400">
    <property type="entry name" value="TETREPRESSOR"/>
</dbReference>
<dbReference type="Gene3D" id="1.10.357.10">
    <property type="entry name" value="Tetracycline Repressor, domain 2"/>
    <property type="match status" value="1"/>
</dbReference>
<keyword evidence="3 5" id="KW-0238">DNA-binding</keyword>
<dbReference type="Pfam" id="PF02909">
    <property type="entry name" value="TetR_C_1"/>
    <property type="match status" value="1"/>
</dbReference>
<dbReference type="GO" id="GO:0045892">
    <property type="term" value="P:negative regulation of DNA-templated transcription"/>
    <property type="evidence" value="ECO:0007669"/>
    <property type="project" value="InterPro"/>
</dbReference>
<comment type="caution">
    <text evidence="8">The sequence shown here is derived from an EMBL/GenBank/DDBJ whole genome shotgun (WGS) entry which is preliminary data.</text>
</comment>
<dbReference type="Pfam" id="PF00440">
    <property type="entry name" value="TetR_N"/>
    <property type="match status" value="1"/>
</dbReference>
<accession>A0A7K3WK90</accession>
<evidence type="ECO:0000313" key="8">
    <source>
        <dbReference type="EMBL" id="NEL56279.1"/>
    </source>
</evidence>
<feature type="compositionally biased region" description="Basic and acidic residues" evidence="6">
    <location>
        <begin position="218"/>
        <end position="231"/>
    </location>
</feature>
<keyword evidence="4" id="KW-0804">Transcription</keyword>
<dbReference type="InterPro" id="IPR009057">
    <property type="entry name" value="Homeodomain-like_sf"/>
</dbReference>
<dbReference type="InterPro" id="IPR036271">
    <property type="entry name" value="Tet_transcr_reg_TetR-rel_C_sf"/>
</dbReference>
<dbReference type="GO" id="GO:0003700">
    <property type="term" value="F:DNA-binding transcription factor activity"/>
    <property type="evidence" value="ECO:0007669"/>
    <property type="project" value="TreeGrafter"/>
</dbReference>
<feature type="region of interest" description="Disordered" evidence="6">
    <location>
        <begin position="204"/>
        <end position="231"/>
    </location>
</feature>
<keyword evidence="9" id="KW-1185">Reference proteome</keyword>
<reference evidence="8 9" key="1">
    <citation type="submission" date="2020-02" db="EMBL/GenBank/DDBJ databases">
        <title>The whole genome sequence of CPCC 205119.</title>
        <authorList>
            <person name="Jiang Z."/>
        </authorList>
    </citation>
    <scope>NUCLEOTIDE SEQUENCE [LARGE SCALE GENOMIC DNA]</scope>
    <source>
        <strain evidence="8 9">CPCC 205119</strain>
    </source>
</reference>
<evidence type="ECO:0000256" key="5">
    <source>
        <dbReference type="PROSITE-ProRule" id="PRU00335"/>
    </source>
</evidence>
<evidence type="ECO:0000256" key="3">
    <source>
        <dbReference type="ARBA" id="ARBA00023125"/>
    </source>
</evidence>
<dbReference type="InterPro" id="IPR001647">
    <property type="entry name" value="HTH_TetR"/>
</dbReference>
<name>A0A7K3WK90_9ACTN</name>